<feature type="coiled-coil region" evidence="5">
    <location>
        <begin position="233"/>
        <end position="260"/>
    </location>
</feature>
<evidence type="ECO:0000256" key="4">
    <source>
        <dbReference type="ARBA" id="ARBA00023136"/>
    </source>
</evidence>
<gene>
    <name evidence="8" type="ORF">ODALV1_LOCUS23634</name>
</gene>
<dbReference type="PROSITE" id="PS50850">
    <property type="entry name" value="MFS"/>
    <property type="match status" value="1"/>
</dbReference>
<keyword evidence="2 6" id="KW-0812">Transmembrane</keyword>
<feature type="transmembrane region" description="Helical" evidence="6">
    <location>
        <begin position="259"/>
        <end position="281"/>
    </location>
</feature>
<feature type="transmembrane region" description="Helical" evidence="6">
    <location>
        <begin position="180"/>
        <end position="201"/>
    </location>
</feature>
<dbReference type="InterPro" id="IPR020846">
    <property type="entry name" value="MFS_dom"/>
</dbReference>
<dbReference type="InterPro" id="IPR005829">
    <property type="entry name" value="Sugar_transporter_CS"/>
</dbReference>
<keyword evidence="5" id="KW-0175">Coiled coil</keyword>
<feature type="domain" description="Major facilitator superfamily (MFS) profile" evidence="7">
    <location>
        <begin position="29"/>
        <end position="462"/>
    </location>
</feature>
<sequence length="491" mass="53690">MSETQIDKTLHKNGKNFLINSAHIPQYFVCGILSLGGFVGGTVTGWSSPAIPFIYSSNHFPSLTTTNLAWIASIATLGSSAGSPLCGYLISKFGRKNSLIFSSIPYAIGYVALTFPFQIWMLYVGRFLVGFGYGVMLIAGSVYLSEIAEPELRGRLSVIWFVMMSIGTLFDYGVGSVLPYNLLSPFSALLSVAFGASTFFLPESPRWLISKSRKEDAIESLCWLQSCDKKIPSQNILDEIQEIEAAAQKAKEENEYLTVSSYITSGVVLKSVLIASTLMIFKEACGGNVFSYFTVQTFEKTGSPFDSHISGVIIGVAQVVGTTSAACFVDKIGRKILLLASFIIMTLTLIILSAFQQFKSEMDELSPNSGWIPLVSFMIYNWAYSGGPYVLAWTVSSEVIPTNVIGSVTGLATAIGWMSAFIMTRYYHDMIDGIGVSNSFWVFTAFSTIGTMCVYVLVPETVGRNLENIHKQIAGENGETREHSKQDDVQI</sequence>
<comment type="subcellular location">
    <subcellularLocation>
        <location evidence="1">Membrane</location>
        <topology evidence="1">Multi-pass membrane protein</topology>
    </subcellularLocation>
</comment>
<keyword evidence="4 6" id="KW-0472">Membrane</keyword>
<proteinExistence type="predicted"/>
<evidence type="ECO:0000256" key="1">
    <source>
        <dbReference type="ARBA" id="ARBA00004141"/>
    </source>
</evidence>
<dbReference type="Proteomes" id="UP001642540">
    <property type="component" value="Unassembled WGS sequence"/>
</dbReference>
<evidence type="ECO:0000313" key="8">
    <source>
        <dbReference type="EMBL" id="CAL8130240.1"/>
    </source>
</evidence>
<evidence type="ECO:0000313" key="9">
    <source>
        <dbReference type="Proteomes" id="UP001642540"/>
    </source>
</evidence>
<keyword evidence="9" id="KW-1185">Reference proteome</keyword>
<dbReference type="EMBL" id="CAXLJM020000081">
    <property type="protein sequence ID" value="CAL8130240.1"/>
    <property type="molecule type" value="Genomic_DNA"/>
</dbReference>
<feature type="transmembrane region" description="Helical" evidence="6">
    <location>
        <begin position="336"/>
        <end position="358"/>
    </location>
</feature>
<dbReference type="InterPro" id="IPR005828">
    <property type="entry name" value="MFS_sugar_transport-like"/>
</dbReference>
<accession>A0ABP1RLL7</accession>
<feature type="transmembrane region" description="Helical" evidence="6">
    <location>
        <begin position="123"/>
        <end position="144"/>
    </location>
</feature>
<evidence type="ECO:0000256" key="3">
    <source>
        <dbReference type="ARBA" id="ARBA00022989"/>
    </source>
</evidence>
<dbReference type="PANTHER" id="PTHR48021">
    <property type="match status" value="1"/>
</dbReference>
<dbReference type="PROSITE" id="PS00216">
    <property type="entry name" value="SUGAR_TRANSPORT_1"/>
    <property type="match status" value="1"/>
</dbReference>
<feature type="transmembrane region" description="Helical" evidence="6">
    <location>
        <begin position="156"/>
        <end position="174"/>
    </location>
</feature>
<feature type="transmembrane region" description="Helical" evidence="6">
    <location>
        <begin position="98"/>
        <end position="117"/>
    </location>
</feature>
<dbReference type="Gene3D" id="1.20.1250.20">
    <property type="entry name" value="MFS general substrate transporter like domains"/>
    <property type="match status" value="1"/>
</dbReference>
<feature type="transmembrane region" description="Helical" evidence="6">
    <location>
        <begin position="370"/>
        <end position="392"/>
    </location>
</feature>
<protein>
    <recommendedName>
        <fullName evidence="7">Major facilitator superfamily (MFS) profile domain-containing protein</fullName>
    </recommendedName>
</protein>
<evidence type="ECO:0000256" key="2">
    <source>
        <dbReference type="ARBA" id="ARBA00022692"/>
    </source>
</evidence>
<feature type="transmembrane region" description="Helical" evidence="6">
    <location>
        <begin position="27"/>
        <end position="48"/>
    </location>
</feature>
<name>A0ABP1RLL7_9HEXA</name>
<dbReference type="Pfam" id="PF00083">
    <property type="entry name" value="Sugar_tr"/>
    <property type="match status" value="1"/>
</dbReference>
<evidence type="ECO:0000256" key="5">
    <source>
        <dbReference type="SAM" id="Coils"/>
    </source>
</evidence>
<feature type="transmembrane region" description="Helical" evidence="6">
    <location>
        <begin position="309"/>
        <end position="329"/>
    </location>
</feature>
<organism evidence="8 9">
    <name type="scientific">Orchesella dallaii</name>
    <dbReference type="NCBI Taxonomy" id="48710"/>
    <lineage>
        <taxon>Eukaryota</taxon>
        <taxon>Metazoa</taxon>
        <taxon>Ecdysozoa</taxon>
        <taxon>Arthropoda</taxon>
        <taxon>Hexapoda</taxon>
        <taxon>Collembola</taxon>
        <taxon>Entomobryomorpha</taxon>
        <taxon>Entomobryoidea</taxon>
        <taxon>Orchesellidae</taxon>
        <taxon>Orchesellinae</taxon>
        <taxon>Orchesella</taxon>
    </lineage>
</organism>
<dbReference type="PANTHER" id="PTHR48021:SF1">
    <property type="entry name" value="GH07001P-RELATED"/>
    <property type="match status" value="1"/>
</dbReference>
<comment type="caution">
    <text evidence="8">The sequence shown here is derived from an EMBL/GenBank/DDBJ whole genome shotgun (WGS) entry which is preliminary data.</text>
</comment>
<reference evidence="8 9" key="1">
    <citation type="submission" date="2024-08" db="EMBL/GenBank/DDBJ databases">
        <authorList>
            <person name="Cucini C."/>
            <person name="Frati F."/>
        </authorList>
    </citation>
    <scope>NUCLEOTIDE SEQUENCE [LARGE SCALE GENOMIC DNA]</scope>
</reference>
<evidence type="ECO:0000256" key="6">
    <source>
        <dbReference type="SAM" id="Phobius"/>
    </source>
</evidence>
<dbReference type="InterPro" id="IPR036259">
    <property type="entry name" value="MFS_trans_sf"/>
</dbReference>
<evidence type="ECO:0000259" key="7">
    <source>
        <dbReference type="PROSITE" id="PS50850"/>
    </source>
</evidence>
<dbReference type="PROSITE" id="PS00217">
    <property type="entry name" value="SUGAR_TRANSPORT_2"/>
    <property type="match status" value="1"/>
</dbReference>
<dbReference type="SUPFAM" id="SSF103473">
    <property type="entry name" value="MFS general substrate transporter"/>
    <property type="match status" value="1"/>
</dbReference>
<feature type="transmembrane region" description="Helical" evidence="6">
    <location>
        <begin position="439"/>
        <end position="458"/>
    </location>
</feature>
<dbReference type="InterPro" id="IPR050549">
    <property type="entry name" value="MFS_Trehalose_Transporter"/>
</dbReference>
<feature type="transmembrane region" description="Helical" evidence="6">
    <location>
        <begin position="68"/>
        <end position="91"/>
    </location>
</feature>
<feature type="transmembrane region" description="Helical" evidence="6">
    <location>
        <begin position="404"/>
        <end position="427"/>
    </location>
</feature>
<keyword evidence="3 6" id="KW-1133">Transmembrane helix</keyword>